<dbReference type="EMBL" id="FMZZ01000008">
    <property type="protein sequence ID" value="SDD18940.1"/>
    <property type="molecule type" value="Genomic_DNA"/>
</dbReference>
<organism evidence="2 3">
    <name type="scientific">Actinokineospora iranica</name>
    <dbReference type="NCBI Taxonomy" id="1271860"/>
    <lineage>
        <taxon>Bacteria</taxon>
        <taxon>Bacillati</taxon>
        <taxon>Actinomycetota</taxon>
        <taxon>Actinomycetes</taxon>
        <taxon>Pseudonocardiales</taxon>
        <taxon>Pseudonocardiaceae</taxon>
        <taxon>Actinokineospora</taxon>
    </lineage>
</organism>
<name>A0A1G6SPZ3_9PSEU</name>
<evidence type="ECO:0000256" key="1">
    <source>
        <dbReference type="SAM" id="MobiDB-lite"/>
    </source>
</evidence>
<evidence type="ECO:0000313" key="2">
    <source>
        <dbReference type="EMBL" id="SDD18940.1"/>
    </source>
</evidence>
<dbReference type="AlphaFoldDB" id="A0A1G6SPZ3"/>
<gene>
    <name evidence="2" type="ORF">SAMN05216174_108107</name>
</gene>
<proteinExistence type="predicted"/>
<evidence type="ECO:0000313" key="3">
    <source>
        <dbReference type="Proteomes" id="UP000199501"/>
    </source>
</evidence>
<accession>A0A1G6SPZ3</accession>
<reference evidence="3" key="1">
    <citation type="submission" date="2016-10" db="EMBL/GenBank/DDBJ databases">
        <authorList>
            <person name="Varghese N."/>
            <person name="Submissions S."/>
        </authorList>
    </citation>
    <scope>NUCLEOTIDE SEQUENCE [LARGE SCALE GENOMIC DNA]</scope>
    <source>
        <strain evidence="3">IBRC-M 10403</strain>
    </source>
</reference>
<sequence>MDIDWAAQMSDQAHSLIGIMKAHDDEGIGAAAQLEGRIQRIFDLVSCGETSTADSMIQALNDAKEAITQDQHLHFDGAKRDLDGWSGSAADGFFDYLNQLEDGVELMKDRIDAMILIITAHAALVKGMRSDVVEFVRHTLDGIAEAATDGWKVGAAIVGAVVGVAGAVVGTAAGGPLGVVAGTIAASMVAGATSVAVEAKGADSELGVIVEFVDSGEGMLELVDIERAKIERAFRELAAAVTGDKLSEVRPARPMIITAPDFHPGTFGLSQENQGRHRVPQDTRDLVPEPSARADGPFDGTTGADGQHLDRYSEQGPSAT</sequence>
<feature type="region of interest" description="Disordered" evidence="1">
    <location>
        <begin position="266"/>
        <end position="320"/>
    </location>
</feature>
<dbReference type="OrthoDB" id="3683428at2"/>
<keyword evidence="3" id="KW-1185">Reference proteome</keyword>
<dbReference type="STRING" id="1271860.SAMN05216174_108107"/>
<dbReference type="Proteomes" id="UP000199501">
    <property type="component" value="Unassembled WGS sequence"/>
</dbReference>
<dbReference type="RefSeq" id="WP_091451928.1">
    <property type="nucleotide sequence ID" value="NZ_FMZZ01000008.1"/>
</dbReference>
<protein>
    <submittedName>
        <fullName evidence="2">Uncharacterized protein</fullName>
    </submittedName>
</protein>